<dbReference type="Gene3D" id="2.60.120.1440">
    <property type="match status" value="1"/>
</dbReference>
<accession>A0A399CVL2</accession>
<proteinExistence type="predicted"/>
<keyword evidence="1" id="KW-0812">Transmembrane</keyword>
<dbReference type="EMBL" id="QWET01000018">
    <property type="protein sequence ID" value="RIH63629.1"/>
    <property type="molecule type" value="Genomic_DNA"/>
</dbReference>
<dbReference type="PANTHER" id="PTHR30273:SF2">
    <property type="entry name" value="PROTEIN FECR"/>
    <property type="match status" value="1"/>
</dbReference>
<evidence type="ECO:0000313" key="5">
    <source>
        <dbReference type="Proteomes" id="UP000266441"/>
    </source>
</evidence>
<dbReference type="AlphaFoldDB" id="A0A399CVL2"/>
<keyword evidence="1" id="KW-1133">Transmembrane helix</keyword>
<evidence type="ECO:0000256" key="1">
    <source>
        <dbReference type="SAM" id="Phobius"/>
    </source>
</evidence>
<dbReference type="OrthoDB" id="1123467at2"/>
<dbReference type="PANTHER" id="PTHR30273">
    <property type="entry name" value="PERIPLASMIC SIGNAL SENSOR AND SIGMA FACTOR ACTIVATOR FECR-RELATED"/>
    <property type="match status" value="1"/>
</dbReference>
<feature type="domain" description="FecR protein" evidence="2">
    <location>
        <begin position="189"/>
        <end position="278"/>
    </location>
</feature>
<dbReference type="FunFam" id="2.60.120.1440:FF:000001">
    <property type="entry name" value="Putative anti-sigma factor"/>
    <property type="match status" value="1"/>
</dbReference>
<dbReference type="Gene3D" id="3.55.50.30">
    <property type="match status" value="1"/>
</dbReference>
<evidence type="ECO:0000313" key="4">
    <source>
        <dbReference type="EMBL" id="RIH63629.1"/>
    </source>
</evidence>
<evidence type="ECO:0000259" key="2">
    <source>
        <dbReference type="Pfam" id="PF04773"/>
    </source>
</evidence>
<name>A0A399CVL2_9BACT</name>
<dbReference type="Proteomes" id="UP000266441">
    <property type="component" value="Unassembled WGS sequence"/>
</dbReference>
<comment type="caution">
    <text evidence="4">The sequence shown here is derived from an EMBL/GenBank/DDBJ whole genome shotgun (WGS) entry which is preliminary data.</text>
</comment>
<dbReference type="GO" id="GO:0016989">
    <property type="term" value="F:sigma factor antagonist activity"/>
    <property type="evidence" value="ECO:0007669"/>
    <property type="project" value="TreeGrafter"/>
</dbReference>
<organism evidence="4 5">
    <name type="scientific">Mariniphaga sediminis</name>
    <dbReference type="NCBI Taxonomy" id="1628158"/>
    <lineage>
        <taxon>Bacteria</taxon>
        <taxon>Pseudomonadati</taxon>
        <taxon>Bacteroidota</taxon>
        <taxon>Bacteroidia</taxon>
        <taxon>Marinilabiliales</taxon>
        <taxon>Prolixibacteraceae</taxon>
        <taxon>Mariniphaga</taxon>
    </lineage>
</organism>
<dbReference type="Pfam" id="PF16344">
    <property type="entry name" value="FecR_C"/>
    <property type="match status" value="1"/>
</dbReference>
<feature type="domain" description="Protein FecR C-terminal" evidence="3">
    <location>
        <begin position="326"/>
        <end position="390"/>
    </location>
</feature>
<reference evidence="4 5" key="1">
    <citation type="journal article" date="2015" name="Int. J. Syst. Evol. Microbiol.">
        <title>Mariniphaga sediminis sp. nov., isolated from coastal sediment.</title>
        <authorList>
            <person name="Wang F.Q."/>
            <person name="Shen Q.Y."/>
            <person name="Chen G.J."/>
            <person name="Du Z.J."/>
        </authorList>
    </citation>
    <scope>NUCLEOTIDE SEQUENCE [LARGE SCALE GENOMIC DNA]</scope>
    <source>
        <strain evidence="4 5">SY21</strain>
    </source>
</reference>
<feature type="transmembrane region" description="Helical" evidence="1">
    <location>
        <begin position="88"/>
        <end position="112"/>
    </location>
</feature>
<gene>
    <name evidence="4" type="ORF">D1164_18780</name>
</gene>
<keyword evidence="5" id="KW-1185">Reference proteome</keyword>
<dbReference type="InterPro" id="IPR012373">
    <property type="entry name" value="Ferrdict_sens_TM"/>
</dbReference>
<dbReference type="InterPro" id="IPR006860">
    <property type="entry name" value="FecR"/>
</dbReference>
<dbReference type="InterPro" id="IPR032508">
    <property type="entry name" value="FecR_C"/>
</dbReference>
<keyword evidence="1" id="KW-0472">Membrane</keyword>
<sequence>MDKFLNYFEDKKFVRWVLYPDNQLDTFWKEYLEANPSEKDQLELARLLLLQLQSKKESAISDTATVDLYPEIVAQIEQKQKRYKVRRFALAFARYAAVGLLFFSLGIAYYYFQGPGQLERLSEQAVMLQGNEHAQLILGSGENVSINEKESTVEYQANGKIIINNQDTVQSNAGSSEKQELNHLIVPYGNSSSVKLPDGTIAYLNAGSRLVYPNFFKGKSREVFLIGEGFFEVAHNEEMSFIVQTNDLSVEALGTQFNLSAYPSDNMVETVLVEGKVKLRQKGFQPLKRDYILEPDQLAVFDRASTEINISEVDVLNYVSWHEGFLNFESAELSRIAKKLERYYNINIMLSDPMLGIRTISGKLKLKDEKERALMVLATTASVELVKLNETTYVLR</sequence>
<evidence type="ECO:0000259" key="3">
    <source>
        <dbReference type="Pfam" id="PF16344"/>
    </source>
</evidence>
<dbReference type="Pfam" id="PF04773">
    <property type="entry name" value="FecR"/>
    <property type="match status" value="1"/>
</dbReference>
<protein>
    <submittedName>
        <fullName evidence="4">DUF4974 domain-containing protein</fullName>
    </submittedName>
</protein>
<dbReference type="RefSeq" id="WP_119351439.1">
    <property type="nucleotide sequence ID" value="NZ_QWET01000018.1"/>
</dbReference>